<dbReference type="InterPro" id="IPR025737">
    <property type="entry name" value="FApF"/>
</dbReference>
<comment type="caution">
    <text evidence="1">The sequence shown here is derived from an EMBL/GenBank/DDBJ whole genome shotgun (WGS) entry which is preliminary data.</text>
</comment>
<organism evidence="1 2">
    <name type="scientific">Bradyrhizobium elkanii</name>
    <dbReference type="NCBI Taxonomy" id="29448"/>
    <lineage>
        <taxon>Bacteria</taxon>
        <taxon>Pseudomonadati</taxon>
        <taxon>Pseudomonadota</taxon>
        <taxon>Alphaproteobacteria</taxon>
        <taxon>Hyphomicrobiales</taxon>
        <taxon>Nitrobacteraceae</taxon>
        <taxon>Bradyrhizobium</taxon>
    </lineage>
</organism>
<dbReference type="Proteomes" id="UP000673383">
    <property type="component" value="Unassembled WGS sequence"/>
</dbReference>
<reference evidence="1" key="1">
    <citation type="submission" date="2021-02" db="EMBL/GenBank/DDBJ databases">
        <title>Genomic Encyclopedia of Type Strains, Phase IV (KMG-V): Genome sequencing to study the core and pangenomes of soil and plant-associated prokaryotes.</title>
        <authorList>
            <person name="Whitman W."/>
        </authorList>
    </citation>
    <scope>NUCLEOTIDE SEQUENCE</scope>
    <source>
        <strain evidence="1">USDA 406</strain>
    </source>
</reference>
<sequence length="214" mass="23275">MSLTGPLGNTIALARTQELTSFGDVIPSATLKWNFGTNNLMVYGMGDIPIGDYDPARLANLGIGHAAVDFGGGYTYFDPKSGNEFSWVAGLTYNFKNPDTQYRNGADFHIDWGASHFFDSKLQLGLVGYYFQQVADDVGAPASLGGFRSRVAGVGPQAGYIFPMGDKLQGYVNLKGYWEFAAQNRAVGWNTWLTFAISPAAPEPTSAKPVMRRY</sequence>
<protein>
    <recommendedName>
        <fullName evidence="3">Phenol degradation protein meta</fullName>
    </recommendedName>
</protein>
<gene>
    <name evidence="1" type="ORF">JOH49_000394</name>
</gene>
<evidence type="ECO:0008006" key="3">
    <source>
        <dbReference type="Google" id="ProtNLM"/>
    </source>
</evidence>
<accession>A0A8I1XZP1</accession>
<proteinExistence type="predicted"/>
<dbReference type="EMBL" id="JAFICZ010000001">
    <property type="protein sequence ID" value="MBP1290641.1"/>
    <property type="molecule type" value="Genomic_DNA"/>
</dbReference>
<dbReference type="AlphaFoldDB" id="A0A8I1XZP1"/>
<evidence type="ECO:0000313" key="2">
    <source>
        <dbReference type="Proteomes" id="UP000673383"/>
    </source>
</evidence>
<evidence type="ECO:0000313" key="1">
    <source>
        <dbReference type="EMBL" id="MBP1290641.1"/>
    </source>
</evidence>
<dbReference type="Pfam" id="PF13557">
    <property type="entry name" value="Phenol_MetA_deg"/>
    <property type="match status" value="1"/>
</dbReference>
<name>A0A8I1XZP1_BRAEL</name>